<dbReference type="AlphaFoldDB" id="M7N638"/>
<dbReference type="PATRIC" id="fig|1279009.4.peg.728"/>
<evidence type="ECO:0000313" key="6">
    <source>
        <dbReference type="Proteomes" id="UP000011910"/>
    </source>
</evidence>
<dbReference type="SUPFAM" id="SSF52980">
    <property type="entry name" value="Restriction endonuclease-like"/>
    <property type="match status" value="1"/>
</dbReference>
<reference evidence="5 6" key="1">
    <citation type="journal article" date="2013" name="Genome Announc.">
        <title>Draft Genome Sequence of Cesiribacter andamanensis Strain AMV16T, Isolated from a Soil Sample from a Mud Volcano in the Andaman Islands, India.</title>
        <authorList>
            <person name="Shivaji S."/>
            <person name="Ara S."/>
            <person name="Begum Z."/>
            <person name="Srinivas T.N."/>
            <person name="Singh A."/>
            <person name="Kumar Pinnaka A."/>
        </authorList>
    </citation>
    <scope>NUCLEOTIDE SEQUENCE [LARGE SCALE GENOMIC DNA]</scope>
    <source>
        <strain evidence="5 6">AMV16</strain>
    </source>
</reference>
<name>M7N638_9BACT</name>
<dbReference type="CDD" id="cd22308">
    <property type="entry name" value="Af1548-like"/>
    <property type="match status" value="1"/>
</dbReference>
<comment type="caution">
    <text evidence="5">The sequence shown here is derived from an EMBL/GenBank/DDBJ whole genome shotgun (WGS) entry which is preliminary data.</text>
</comment>
<evidence type="ECO:0000259" key="4">
    <source>
        <dbReference type="PROSITE" id="PS51161"/>
    </source>
</evidence>
<evidence type="ECO:0000256" key="2">
    <source>
        <dbReference type="ARBA" id="ARBA00022840"/>
    </source>
</evidence>
<dbReference type="InterPro" id="IPR011856">
    <property type="entry name" value="tRNA_endonuc-like_dom_sf"/>
</dbReference>
<keyword evidence="6" id="KW-1185">Reference proteome</keyword>
<dbReference type="GO" id="GO:0005524">
    <property type="term" value="F:ATP binding"/>
    <property type="evidence" value="ECO:0007669"/>
    <property type="project" value="UniProtKB-UniRule"/>
</dbReference>
<evidence type="ECO:0000256" key="3">
    <source>
        <dbReference type="PROSITE-ProRule" id="PRU00492"/>
    </source>
</evidence>
<protein>
    <recommendedName>
        <fullName evidence="4">ATP-cone domain-containing protein</fullName>
    </recommendedName>
</protein>
<dbReference type="STRING" id="1279009.ADICEAN_00716"/>
<evidence type="ECO:0000256" key="1">
    <source>
        <dbReference type="ARBA" id="ARBA00022741"/>
    </source>
</evidence>
<proteinExistence type="predicted"/>
<dbReference type="GO" id="GO:0003676">
    <property type="term" value="F:nucleic acid binding"/>
    <property type="evidence" value="ECO:0007669"/>
    <property type="project" value="InterPro"/>
</dbReference>
<dbReference type="Pfam" id="PF03477">
    <property type="entry name" value="ATP-cone"/>
    <property type="match status" value="1"/>
</dbReference>
<dbReference type="OrthoDB" id="320396at2"/>
<dbReference type="eggNOG" id="COG1327">
    <property type="taxonomic scope" value="Bacteria"/>
</dbReference>
<feature type="domain" description="ATP-cone" evidence="4">
    <location>
        <begin position="7"/>
        <end position="88"/>
    </location>
</feature>
<keyword evidence="1 3" id="KW-0547">Nucleotide-binding</keyword>
<sequence length="288" mass="32324">MPQQAPIPITKASGEQELFDPQKLARSLRKAGAQEALVERIVADTMAQLYPGMPTKKIYQQAFAQLRKATKPSAARYKLKQALMELGPSGFPFERLVGALLQVQGYQVLVGQLMQGRCVQHEVDVVAEQEGVQLLVECKYHNHQGRVSDVKVPLYIKARFDDIRHRWEDEHKGELQNGNHLFERTHKGAIFTNTRFTGDAQQYGSCSGLLLVSWDYPQQGSLRELIDTSRLYPLTSLTSLSRAEEQRLLEQGLVLCRELIGQEEALLAAGVKSQRLKGVQEEIAQLCG</sequence>
<dbReference type="PROSITE" id="PS51161">
    <property type="entry name" value="ATP_CONE"/>
    <property type="match status" value="1"/>
</dbReference>
<dbReference type="Proteomes" id="UP000011910">
    <property type="component" value="Unassembled WGS sequence"/>
</dbReference>
<dbReference type="RefSeq" id="WP_009194123.1">
    <property type="nucleotide sequence ID" value="NZ_AODQ01000011.1"/>
</dbReference>
<dbReference type="InterPro" id="IPR005144">
    <property type="entry name" value="ATP-cone_dom"/>
</dbReference>
<dbReference type="InterPro" id="IPR011335">
    <property type="entry name" value="Restrct_endonuc-II-like"/>
</dbReference>
<gene>
    <name evidence="5" type="ORF">ADICEAN_00716</name>
</gene>
<keyword evidence="2 3" id="KW-0067">ATP-binding</keyword>
<evidence type="ECO:0000313" key="5">
    <source>
        <dbReference type="EMBL" id="EMR04093.1"/>
    </source>
</evidence>
<dbReference type="Gene3D" id="3.40.1350.10">
    <property type="match status" value="1"/>
</dbReference>
<accession>M7N638</accession>
<dbReference type="EMBL" id="AODQ01000011">
    <property type="protein sequence ID" value="EMR04093.1"/>
    <property type="molecule type" value="Genomic_DNA"/>
</dbReference>
<organism evidence="5 6">
    <name type="scientific">Cesiribacter andamanensis AMV16</name>
    <dbReference type="NCBI Taxonomy" id="1279009"/>
    <lineage>
        <taxon>Bacteria</taxon>
        <taxon>Pseudomonadati</taxon>
        <taxon>Bacteroidota</taxon>
        <taxon>Cytophagia</taxon>
        <taxon>Cytophagales</taxon>
        <taxon>Cesiribacteraceae</taxon>
        <taxon>Cesiribacter</taxon>
    </lineage>
</organism>